<proteinExistence type="predicted"/>
<evidence type="ECO:0000256" key="1">
    <source>
        <dbReference type="SAM" id="MobiDB-lite"/>
    </source>
</evidence>
<sequence length="552" mass="61811">MSAIEFRPRWRDDAERWTVTSGTIFNILDNAKTADDEGLFPSQIVSELSRIVEKYSKSENFELRTASGMLLLTTPGVMALISALAGASPTRFKLVNKGALSRGPLMYTPKGRVRLTDLGVEEHSRIYAELSKRVGIEIKRTDIDMNEPILRWYPPEGWNVTEAQNAKLPPRREDRKRLTYRQWLTMLFKESRVWVAAQEELMSRPEPERGTPEREAYDRGIKTRHAQVKEIRKLAKTILGGGPEGIWIGKPLMPKDVHNDIQSFFSAGQPGFSAQTLESSSMAWELWETDEISMLEYSEIREWISMRSLETREFSDEALEANPDGVKTDDANRPIPYRKVSSRAEDASLKAIERIDPYGSNLPMDFAPARMAAQIANPEQFASIGADGEITSYQCDFVYGSDETDPGHVAYTRKGGSRCRNIAVMGTTRCEMHGGLLASPAETRSMILNAQMQAFALSTQALSTIADIMINGQNENARLRAAETILNRSGVVEGAEIEIAQDKKKGPKENATDIVMDRIRKLASYDTDPTEDEQADSAQNDENVIDSEVVED</sequence>
<reference evidence="2 3" key="1">
    <citation type="journal article" date="2015" name="PLoS ONE">
        <title>Lysis to Kill: Evaluation of the Lytic Abilities, and Genomics of Nine Bacteriophages Infective for Gordonia spp. and Their Potential Use in Activated Sludge Foam Biocontrol.</title>
        <authorList>
            <person name="Dyson Z.A."/>
            <person name="Tucci J."/>
            <person name="Seviour R.J."/>
            <person name="Petrovski S."/>
        </authorList>
    </citation>
    <scope>NUCLEOTIDE SEQUENCE [LARGE SCALE GENOMIC DNA]</scope>
</reference>
<feature type="compositionally biased region" description="Acidic residues" evidence="1">
    <location>
        <begin position="543"/>
        <end position="552"/>
    </location>
</feature>
<keyword evidence="3" id="KW-1185">Reference proteome</keyword>
<dbReference type="EMBL" id="KR063281">
    <property type="protein sequence ID" value="AKJ72607.1"/>
    <property type="molecule type" value="Genomic_DNA"/>
</dbReference>
<name>A0A0K0N788_9CAUD</name>
<evidence type="ECO:0000313" key="3">
    <source>
        <dbReference type="Proteomes" id="UP000221359"/>
    </source>
</evidence>
<accession>A0A0K0N788</accession>
<protein>
    <submittedName>
        <fullName evidence="2">Uncharacterized protein</fullName>
    </submittedName>
</protein>
<feature type="region of interest" description="Disordered" evidence="1">
    <location>
        <begin position="522"/>
        <end position="552"/>
    </location>
</feature>
<dbReference type="Proteomes" id="UP000221359">
    <property type="component" value="Segment"/>
</dbReference>
<gene>
    <name evidence="2" type="ORF">GMA2_69</name>
</gene>
<organism evidence="2 3">
    <name type="scientific">Gordonia phage GMA2</name>
    <dbReference type="NCBI Taxonomy" id="1647283"/>
    <lineage>
        <taxon>Viruses</taxon>
        <taxon>Duplodnaviria</taxon>
        <taxon>Heunggongvirae</taxon>
        <taxon>Uroviricota</taxon>
        <taxon>Caudoviricetes</taxon>
        <taxon>Gimaduovirus</taxon>
        <taxon>Gimaduovirus GMA2</taxon>
    </lineage>
</organism>
<evidence type="ECO:0000313" key="2">
    <source>
        <dbReference type="EMBL" id="AKJ72607.1"/>
    </source>
</evidence>